<dbReference type="OMA" id="YRPPREM"/>
<proteinExistence type="predicted"/>
<keyword evidence="1" id="KW-0378">Hydrolase</keyword>
<dbReference type="STRING" id="407821.A0A087TMB7"/>
<dbReference type="OrthoDB" id="6414883at2759"/>
<name>A0A087TMB7_STEMI</name>
<organism evidence="1 2">
    <name type="scientific">Stegodyphus mimosarum</name>
    <name type="common">African social velvet spider</name>
    <dbReference type="NCBI Taxonomy" id="407821"/>
    <lineage>
        <taxon>Eukaryota</taxon>
        <taxon>Metazoa</taxon>
        <taxon>Ecdysozoa</taxon>
        <taxon>Arthropoda</taxon>
        <taxon>Chelicerata</taxon>
        <taxon>Arachnida</taxon>
        <taxon>Araneae</taxon>
        <taxon>Araneomorphae</taxon>
        <taxon>Entelegynae</taxon>
        <taxon>Eresoidea</taxon>
        <taxon>Eresidae</taxon>
        <taxon>Stegodyphus</taxon>
    </lineage>
</organism>
<dbReference type="AlphaFoldDB" id="A0A087TMB7"/>
<reference evidence="1 2" key="1">
    <citation type="submission" date="2013-11" db="EMBL/GenBank/DDBJ databases">
        <title>Genome sequencing of Stegodyphus mimosarum.</title>
        <authorList>
            <person name="Bechsgaard J."/>
        </authorList>
    </citation>
    <scope>NUCLEOTIDE SEQUENCE [LARGE SCALE GENOMIC DNA]</scope>
</reference>
<keyword evidence="2" id="KW-1185">Reference proteome</keyword>
<evidence type="ECO:0000313" key="2">
    <source>
        <dbReference type="Proteomes" id="UP000054359"/>
    </source>
</evidence>
<feature type="non-terminal residue" evidence="1">
    <location>
        <position position="157"/>
    </location>
</feature>
<dbReference type="Proteomes" id="UP000054359">
    <property type="component" value="Unassembled WGS sequence"/>
</dbReference>
<dbReference type="EMBL" id="KK115872">
    <property type="protein sequence ID" value="KFM66256.1"/>
    <property type="molecule type" value="Genomic_DNA"/>
</dbReference>
<accession>A0A087TMB7</accession>
<sequence length="157" mass="17714">MIWDASKSASPKSLKQAIADALACPVQRIVIAKHFPEKCHWQIIDDGSSSKKGNKKKRWGTGKSNLRHAPYFIKDGDTIGVKDRLSDPNDLDDFLTPEDVEGQEILRIAAENKRIKRQDYKSPSRCSEWMLGGSDRELPRHAKKSEVGITIHVDDFT</sequence>
<gene>
    <name evidence="1" type="ORF">X975_23219</name>
</gene>
<dbReference type="GO" id="GO:0016787">
    <property type="term" value="F:hydrolase activity"/>
    <property type="evidence" value="ECO:0007669"/>
    <property type="project" value="UniProtKB-KW"/>
</dbReference>
<protein>
    <submittedName>
        <fullName evidence="1">Ubiquitin carboxyl-terminal hydrolase 40</fullName>
    </submittedName>
</protein>
<evidence type="ECO:0000313" key="1">
    <source>
        <dbReference type="EMBL" id="KFM66256.1"/>
    </source>
</evidence>